<evidence type="ECO:0000313" key="3">
    <source>
        <dbReference type="Proteomes" id="UP001164693"/>
    </source>
</evidence>
<sequence length="257" mass="27128">MVDAGERLGRSVPLLSGLTIAGQIGYPLVHGATRDRLTVAVVVLFAAASLAHAATSRGVRLAVGLLAVTAVPGFAAELLGVHTGVPFGRYTYTDALGVRLGGVPVVIALAWTMFAWPAALVARRLVRTYRARVLVGGWALASWDLFLDPQLVAAGHWRWRFPAPHLPGVDTVPLTNYLGWLLVALIVSAGVQAVVDGRNPAAASPDDRWPYALFVWTWLSSTLALGAFLHLGAAAAWGFAGMALVAVPFVRTVVVGR</sequence>
<dbReference type="Pfam" id="PF04240">
    <property type="entry name" value="Caroten_synth"/>
    <property type="match status" value="1"/>
</dbReference>
<evidence type="ECO:0000256" key="1">
    <source>
        <dbReference type="SAM" id="Phobius"/>
    </source>
</evidence>
<feature type="transmembrane region" description="Helical" evidence="1">
    <location>
        <begin position="177"/>
        <end position="197"/>
    </location>
</feature>
<keyword evidence="1" id="KW-0812">Transmembrane</keyword>
<keyword evidence="1" id="KW-1133">Transmembrane helix</keyword>
<dbReference type="PANTHER" id="PTHR39419:SF1">
    <property type="entry name" value="SLL0814 PROTEIN"/>
    <property type="match status" value="1"/>
</dbReference>
<dbReference type="Proteomes" id="UP001164693">
    <property type="component" value="Chromosome"/>
</dbReference>
<keyword evidence="1" id="KW-0472">Membrane</keyword>
<dbReference type="EMBL" id="CP097463">
    <property type="protein sequence ID" value="WAX56781.1"/>
    <property type="molecule type" value="Genomic_DNA"/>
</dbReference>
<dbReference type="RefSeq" id="WP_269443316.1">
    <property type="nucleotide sequence ID" value="NZ_CP097463.1"/>
</dbReference>
<dbReference type="PANTHER" id="PTHR39419">
    <property type="entry name" value="SLL0814 PROTEIN"/>
    <property type="match status" value="1"/>
</dbReference>
<feature type="transmembrane region" description="Helical" evidence="1">
    <location>
        <begin position="36"/>
        <end position="54"/>
    </location>
</feature>
<feature type="transmembrane region" description="Helical" evidence="1">
    <location>
        <begin position="61"/>
        <end position="81"/>
    </location>
</feature>
<reference evidence="2" key="1">
    <citation type="submission" date="2022-05" db="EMBL/GenBank/DDBJ databases">
        <title>Jatrophihabitans sp. SB3-54 whole genome sequence.</title>
        <authorList>
            <person name="Suh M.K."/>
            <person name="Eom M.K."/>
            <person name="Kim J.S."/>
            <person name="Kim H.S."/>
            <person name="Do H.E."/>
            <person name="Shin Y.K."/>
            <person name="Lee J.-S."/>
        </authorList>
    </citation>
    <scope>NUCLEOTIDE SEQUENCE</scope>
    <source>
        <strain evidence="2">SB3-54</strain>
    </source>
</reference>
<organism evidence="2 3">
    <name type="scientific">Jatrophihabitans cynanchi</name>
    <dbReference type="NCBI Taxonomy" id="2944128"/>
    <lineage>
        <taxon>Bacteria</taxon>
        <taxon>Bacillati</taxon>
        <taxon>Actinomycetota</taxon>
        <taxon>Actinomycetes</taxon>
        <taxon>Jatrophihabitantales</taxon>
        <taxon>Jatrophihabitantaceae</taxon>
        <taxon>Jatrophihabitans</taxon>
    </lineage>
</organism>
<feature type="transmembrane region" description="Helical" evidence="1">
    <location>
        <begin position="209"/>
        <end position="229"/>
    </location>
</feature>
<keyword evidence="3" id="KW-1185">Reference proteome</keyword>
<feature type="transmembrane region" description="Helical" evidence="1">
    <location>
        <begin position="235"/>
        <end position="254"/>
    </location>
</feature>
<feature type="transmembrane region" description="Helical" evidence="1">
    <location>
        <begin position="101"/>
        <end position="121"/>
    </location>
</feature>
<proteinExistence type="predicted"/>
<protein>
    <submittedName>
        <fullName evidence="2">Carotenoid biosynthesis protein</fullName>
    </submittedName>
</protein>
<gene>
    <name evidence="2" type="ORF">M6B22_19980</name>
</gene>
<name>A0ABY7K0Y3_9ACTN</name>
<accession>A0ABY7K0Y3</accession>
<dbReference type="InterPro" id="IPR007354">
    <property type="entry name" value="CruF-like"/>
</dbReference>
<evidence type="ECO:0000313" key="2">
    <source>
        <dbReference type="EMBL" id="WAX56781.1"/>
    </source>
</evidence>